<feature type="non-terminal residue" evidence="1">
    <location>
        <position position="1"/>
    </location>
</feature>
<accession>A0A3B0UUV0</accession>
<evidence type="ECO:0000313" key="1">
    <source>
        <dbReference type="EMBL" id="VAW23506.1"/>
    </source>
</evidence>
<organism evidence="1">
    <name type="scientific">hydrothermal vent metagenome</name>
    <dbReference type="NCBI Taxonomy" id="652676"/>
    <lineage>
        <taxon>unclassified sequences</taxon>
        <taxon>metagenomes</taxon>
        <taxon>ecological metagenomes</taxon>
    </lineage>
</organism>
<name>A0A3B0UUV0_9ZZZZ</name>
<sequence>RIRQWVLGGVTRDVMSKSVLPILTAH</sequence>
<protein>
    <submittedName>
        <fullName evidence="1">Uncharacterized protein</fullName>
    </submittedName>
</protein>
<reference evidence="1" key="1">
    <citation type="submission" date="2018-06" db="EMBL/GenBank/DDBJ databases">
        <authorList>
            <person name="Zhirakovskaya E."/>
        </authorList>
    </citation>
    <scope>NUCLEOTIDE SEQUENCE</scope>
</reference>
<gene>
    <name evidence="1" type="ORF">MNBD_ALPHA12-396</name>
</gene>
<dbReference type="EMBL" id="UOEO01000239">
    <property type="protein sequence ID" value="VAW23506.1"/>
    <property type="molecule type" value="Genomic_DNA"/>
</dbReference>
<dbReference type="AlphaFoldDB" id="A0A3B0UUV0"/>
<proteinExistence type="predicted"/>